<comment type="caution">
    <text evidence="1">The sequence shown here is derived from an EMBL/GenBank/DDBJ whole genome shotgun (WGS) entry which is preliminary data.</text>
</comment>
<sequence length="129" mass="14205">MERCILDTSLLISKRIDIALKCKHRLVTPVVVLEYLTWAKKSAEAAAGPRREGYLRLMRLFPHLLAALDVEVVNSITIDDVGKAVELAISRGVSMGDALISAEAVRQGAVVLTRDKDWARLPEVKSVIV</sequence>
<protein>
    <submittedName>
        <fullName evidence="1">Type II toxin-antitoxin system VapC family toxin</fullName>
    </submittedName>
</protein>
<dbReference type="Proteomes" id="UP000033636">
    <property type="component" value="Unassembled WGS sequence"/>
</dbReference>
<evidence type="ECO:0000313" key="1">
    <source>
        <dbReference type="EMBL" id="MFB6491386.1"/>
    </source>
</evidence>
<reference evidence="1" key="1">
    <citation type="submission" date="2024-07" db="EMBL/GenBank/DDBJ databases">
        <title>Metagenome and Metagenome-Assembled Genomes of Archaea from a hot spring from the geothermal field of Los Azufres, Mexico.</title>
        <authorList>
            <person name="Marin-Paredes R."/>
            <person name="Martinez-Romero E."/>
            <person name="Servin-Garciduenas L.E."/>
        </authorList>
    </citation>
    <scope>NUCLEOTIDE SEQUENCE</scope>
</reference>
<evidence type="ECO:0000313" key="2">
    <source>
        <dbReference type="Proteomes" id="UP000033636"/>
    </source>
</evidence>
<name>A0ACC6V3N3_9CREN</name>
<proteinExistence type="predicted"/>
<organism evidence="1 2">
    <name type="scientific">Thermoproteus sp. AZ2</name>
    <dbReference type="NCBI Taxonomy" id="1609232"/>
    <lineage>
        <taxon>Archaea</taxon>
        <taxon>Thermoproteota</taxon>
        <taxon>Thermoprotei</taxon>
        <taxon>Thermoproteales</taxon>
        <taxon>Thermoproteaceae</taxon>
        <taxon>Thermoproteus</taxon>
    </lineage>
</organism>
<accession>A0ACC6V3N3</accession>
<gene>
    <name evidence="1" type="ORF">TU35_009175</name>
</gene>
<dbReference type="EMBL" id="JZWT02000031">
    <property type="protein sequence ID" value="MFB6491386.1"/>
    <property type="molecule type" value="Genomic_DNA"/>
</dbReference>